<dbReference type="Proteomes" id="UP000001343">
    <property type="component" value="Unassembled WGS sequence"/>
</dbReference>
<proteinExistence type="predicted"/>
<dbReference type="AlphaFoldDB" id="A0AA87MQ49"/>
<evidence type="ECO:0000313" key="2">
    <source>
        <dbReference type="Proteomes" id="UP000001343"/>
    </source>
</evidence>
<protein>
    <submittedName>
        <fullName evidence="1">Uncharacterized protein</fullName>
    </submittedName>
</protein>
<evidence type="ECO:0000313" key="1">
    <source>
        <dbReference type="EMBL" id="EKS00578.1"/>
    </source>
</evidence>
<organism evidence="1 2">
    <name type="scientific">Leptospira mayottensis 200901122</name>
    <dbReference type="NCBI Taxonomy" id="1193010"/>
    <lineage>
        <taxon>Bacteria</taxon>
        <taxon>Pseudomonadati</taxon>
        <taxon>Spirochaetota</taxon>
        <taxon>Spirochaetia</taxon>
        <taxon>Leptospirales</taxon>
        <taxon>Leptospiraceae</taxon>
        <taxon>Leptospira</taxon>
    </lineage>
</organism>
<name>A0AA87MQ49_9LEPT</name>
<comment type="caution">
    <text evidence="1">The sequence shown here is derived from an EMBL/GenBank/DDBJ whole genome shotgun (WGS) entry which is preliminary data.</text>
</comment>
<gene>
    <name evidence="1" type="ORF">LEP1GSC125_2673</name>
</gene>
<accession>A0AA87MQ49</accession>
<sequence length="100" mass="11877">MQFHEYSYLFISFPKPGIFPHEKAEYVQKLISKLNESKLGKRLPIALKNKTSSNFISEELEYSFEQFFSATSAEIDKNKFLPKRKRNFRVCPKTSEYRKT</sequence>
<dbReference type="EMBL" id="AKWM02000032">
    <property type="protein sequence ID" value="EKS00578.1"/>
    <property type="molecule type" value="Genomic_DNA"/>
</dbReference>
<reference evidence="1 2" key="1">
    <citation type="journal article" date="2014" name="Int. J. Syst. Evol. Microbiol.">
        <title>Leptospira mayottensis sp. nov., a pathogenic species of the genus Leptospira isolated from humans.</title>
        <authorList>
            <person name="Bourhy P."/>
            <person name="Collet L."/>
            <person name="Brisse S."/>
            <person name="Picardeau M."/>
        </authorList>
    </citation>
    <scope>NUCLEOTIDE SEQUENCE [LARGE SCALE GENOMIC DNA]</scope>
    <source>
        <strain evidence="1 2">200901122</strain>
    </source>
</reference>